<evidence type="ECO:0000313" key="3">
    <source>
        <dbReference type="EMBL" id="QDU11851.1"/>
    </source>
</evidence>
<organism evidence="3 4">
    <name type="scientific">Gimesia aquarii</name>
    <dbReference type="NCBI Taxonomy" id="2527964"/>
    <lineage>
        <taxon>Bacteria</taxon>
        <taxon>Pseudomonadati</taxon>
        <taxon>Planctomycetota</taxon>
        <taxon>Planctomycetia</taxon>
        <taxon>Planctomycetales</taxon>
        <taxon>Planctomycetaceae</taxon>
        <taxon>Gimesia</taxon>
    </lineage>
</organism>
<dbReference type="AlphaFoldDB" id="A0A517X2X3"/>
<name>A0A517X2X3_9PLAN</name>
<dbReference type="RefSeq" id="WP_145179591.1">
    <property type="nucleotide sequence ID" value="NZ_CP037422.1"/>
</dbReference>
<dbReference type="Pfam" id="PF07596">
    <property type="entry name" value="SBP_bac_10"/>
    <property type="match status" value="1"/>
</dbReference>
<keyword evidence="1" id="KW-1133">Transmembrane helix</keyword>
<dbReference type="InterPro" id="IPR027558">
    <property type="entry name" value="Pre_pil_HX9DG_C"/>
</dbReference>
<protein>
    <submittedName>
        <fullName evidence="3">Type II secretion system protein G</fullName>
    </submittedName>
</protein>
<dbReference type="PANTHER" id="PTHR30093">
    <property type="entry name" value="GENERAL SECRETION PATHWAY PROTEIN G"/>
    <property type="match status" value="1"/>
</dbReference>
<keyword evidence="1" id="KW-0812">Transmembrane</keyword>
<gene>
    <name evidence="3" type="primary">xcpT_44</name>
    <name evidence="3" type="ORF">V202x_52760</name>
</gene>
<dbReference type="Proteomes" id="UP000318384">
    <property type="component" value="Chromosome"/>
</dbReference>
<evidence type="ECO:0000256" key="1">
    <source>
        <dbReference type="SAM" id="Phobius"/>
    </source>
</evidence>
<dbReference type="SUPFAM" id="SSF54523">
    <property type="entry name" value="Pili subunits"/>
    <property type="match status" value="1"/>
</dbReference>
<keyword evidence="4" id="KW-1185">Reference proteome</keyword>
<dbReference type="EMBL" id="CP037422">
    <property type="protein sequence ID" value="QDU11851.1"/>
    <property type="molecule type" value="Genomic_DNA"/>
</dbReference>
<dbReference type="InterPro" id="IPR011453">
    <property type="entry name" value="DUF1559"/>
</dbReference>
<dbReference type="OrthoDB" id="254858at2"/>
<dbReference type="InterPro" id="IPR045584">
    <property type="entry name" value="Pilin-like"/>
</dbReference>
<sequence length="332" mass="35421">MINGNRTRGFTLIEFLVVMAIIAILIALILPAVQNAREAARRTQCKNNLKQIGLALHNYQSTHLRFPPGFCADLATDGGEWSVHARLLPHLEQANLASLIDFADTHGSGDSATIAVRKTRVAPYLCPSEIQDRVRTDDSGNPTDYPVNYGFNFGTWQVWDNATQKAGDGAFTPNSAFAPAEVTDGLSNTLAASEVKAFTRYLRDGSGGGPAPPAPSGISALGGEFQPTGHTEWVDGRVHQTGFTTTFTPNTVVAHADSGTTFDIDYTSCREDKPTSTCTGPTYAAVTSRSYHPGVVNVLLLDGSSRSVGDSIDATVWKNLSARADGATIGEF</sequence>
<feature type="domain" description="DUF1559" evidence="2">
    <location>
        <begin position="34"/>
        <end position="314"/>
    </location>
</feature>
<proteinExistence type="predicted"/>
<reference evidence="3 4" key="1">
    <citation type="submission" date="2019-03" db="EMBL/GenBank/DDBJ databases">
        <title>Deep-cultivation of Planctomycetes and their phenomic and genomic characterization uncovers novel biology.</title>
        <authorList>
            <person name="Wiegand S."/>
            <person name="Jogler M."/>
            <person name="Boedeker C."/>
            <person name="Pinto D."/>
            <person name="Vollmers J."/>
            <person name="Rivas-Marin E."/>
            <person name="Kohn T."/>
            <person name="Peeters S.H."/>
            <person name="Heuer A."/>
            <person name="Rast P."/>
            <person name="Oberbeckmann S."/>
            <person name="Bunk B."/>
            <person name="Jeske O."/>
            <person name="Meyerdierks A."/>
            <person name="Storesund J.E."/>
            <person name="Kallscheuer N."/>
            <person name="Luecker S."/>
            <person name="Lage O.M."/>
            <person name="Pohl T."/>
            <person name="Merkel B.J."/>
            <person name="Hornburger P."/>
            <person name="Mueller R.-W."/>
            <person name="Bruemmer F."/>
            <person name="Labrenz M."/>
            <person name="Spormann A.M."/>
            <person name="Op den Camp H."/>
            <person name="Overmann J."/>
            <person name="Amann R."/>
            <person name="Jetten M.S.M."/>
            <person name="Mascher T."/>
            <person name="Medema M.H."/>
            <person name="Devos D.P."/>
            <person name="Kaster A.-K."/>
            <person name="Ovreas L."/>
            <person name="Rohde M."/>
            <person name="Galperin M.Y."/>
            <person name="Jogler C."/>
        </authorList>
    </citation>
    <scope>NUCLEOTIDE SEQUENCE [LARGE SCALE GENOMIC DNA]</scope>
    <source>
        <strain evidence="3 4">V202</strain>
    </source>
</reference>
<evidence type="ECO:0000313" key="4">
    <source>
        <dbReference type="Proteomes" id="UP000318384"/>
    </source>
</evidence>
<dbReference type="NCBIfam" id="TIGR02532">
    <property type="entry name" value="IV_pilin_GFxxxE"/>
    <property type="match status" value="1"/>
</dbReference>
<dbReference type="PROSITE" id="PS00409">
    <property type="entry name" value="PROKAR_NTER_METHYL"/>
    <property type="match status" value="1"/>
</dbReference>
<dbReference type="Gene3D" id="3.30.700.10">
    <property type="entry name" value="Glycoprotein, Type 4 Pilin"/>
    <property type="match status" value="1"/>
</dbReference>
<dbReference type="NCBIfam" id="TIGR04294">
    <property type="entry name" value="pre_pil_HX9DG"/>
    <property type="match status" value="1"/>
</dbReference>
<dbReference type="InterPro" id="IPR012902">
    <property type="entry name" value="N_methyl_site"/>
</dbReference>
<accession>A0A517X2X3</accession>
<feature type="transmembrane region" description="Helical" evidence="1">
    <location>
        <begin position="12"/>
        <end position="33"/>
    </location>
</feature>
<keyword evidence="1" id="KW-0472">Membrane</keyword>
<evidence type="ECO:0000259" key="2">
    <source>
        <dbReference type="Pfam" id="PF07596"/>
    </source>
</evidence>
<dbReference type="Pfam" id="PF07963">
    <property type="entry name" value="N_methyl"/>
    <property type="match status" value="1"/>
</dbReference>
<dbReference type="PANTHER" id="PTHR30093:SF2">
    <property type="entry name" value="TYPE II SECRETION SYSTEM PROTEIN H"/>
    <property type="match status" value="1"/>
</dbReference>